<dbReference type="KEGG" id="emt:CPZ25_014490"/>
<evidence type="ECO:0000256" key="2">
    <source>
        <dbReference type="ARBA" id="ARBA00022801"/>
    </source>
</evidence>
<sequence length="316" mass="35289">MKKKAPIPDNFTETYIAVNGIEEYTLHYTAAPELPVLLFVHGGPGSSEAYFAYVMESIFSDLCTVVHYDQRGTGKTFMRNPGAAPDLHSLMTDLHETVETLKKQYHKDKLYVLGHSWGTVLGALYALEHPENVAAYIGVGQLVDVIENEQAGYNALKGAVIRSGNSRDIKKLRRIGPYPERPFDEVMLQKMTKVSALKQKYFPDGKTGAIIKSALKSPIFKPSDILGLFQSSKINTALLVSVGNFTLYDYSHDYQVPVYFISGDRDMTTPASEAEKYLKRLTAPVKREFRIKDAGHSPMLDNPRAFKEAMTAILKN</sequence>
<dbReference type="Proteomes" id="UP000218387">
    <property type="component" value="Chromosome"/>
</dbReference>
<organism evidence="4 5">
    <name type="scientific">Eubacterium maltosivorans</name>
    <dbReference type="NCBI Taxonomy" id="2041044"/>
    <lineage>
        <taxon>Bacteria</taxon>
        <taxon>Bacillati</taxon>
        <taxon>Bacillota</taxon>
        <taxon>Clostridia</taxon>
        <taxon>Eubacteriales</taxon>
        <taxon>Eubacteriaceae</taxon>
        <taxon>Eubacterium</taxon>
    </lineage>
</organism>
<dbReference type="Pfam" id="PF00561">
    <property type="entry name" value="Abhydrolase_1"/>
    <property type="match status" value="1"/>
</dbReference>
<dbReference type="RefSeq" id="WP_096919076.1">
    <property type="nucleotide sequence ID" value="NZ_CABJDW020000011.1"/>
</dbReference>
<accession>A0A4P9CAA1</accession>
<dbReference type="GO" id="GO:0016020">
    <property type="term" value="C:membrane"/>
    <property type="evidence" value="ECO:0007669"/>
    <property type="project" value="TreeGrafter"/>
</dbReference>
<protein>
    <submittedName>
        <fullName evidence="4">Alpha/beta hydrolase</fullName>
    </submittedName>
</protein>
<keyword evidence="5" id="KW-1185">Reference proteome</keyword>
<evidence type="ECO:0000313" key="4">
    <source>
        <dbReference type="EMBL" id="QCT72484.1"/>
    </source>
</evidence>
<dbReference type="EMBL" id="CP029487">
    <property type="protein sequence ID" value="QCT72484.1"/>
    <property type="molecule type" value="Genomic_DNA"/>
</dbReference>
<gene>
    <name evidence="4" type="ORF">CPZ25_014490</name>
</gene>
<dbReference type="InterPro" id="IPR050266">
    <property type="entry name" value="AB_hydrolase_sf"/>
</dbReference>
<dbReference type="Gene3D" id="3.40.50.1820">
    <property type="entry name" value="alpha/beta hydrolase"/>
    <property type="match status" value="1"/>
</dbReference>
<dbReference type="PRINTS" id="PR00793">
    <property type="entry name" value="PROAMNOPTASE"/>
</dbReference>
<evidence type="ECO:0000313" key="5">
    <source>
        <dbReference type="Proteomes" id="UP000218387"/>
    </source>
</evidence>
<keyword evidence="2 4" id="KW-0378">Hydrolase</keyword>
<name>A0A4P9CAA1_EUBML</name>
<evidence type="ECO:0000259" key="3">
    <source>
        <dbReference type="Pfam" id="PF00561"/>
    </source>
</evidence>
<dbReference type="SUPFAM" id="SSF53474">
    <property type="entry name" value="alpha/beta-Hydrolases"/>
    <property type="match status" value="1"/>
</dbReference>
<comment type="similarity">
    <text evidence="1">Belongs to the peptidase S33 family.</text>
</comment>
<feature type="domain" description="AB hydrolase-1" evidence="3">
    <location>
        <begin position="35"/>
        <end position="303"/>
    </location>
</feature>
<dbReference type="InterPro" id="IPR029058">
    <property type="entry name" value="AB_hydrolase_fold"/>
</dbReference>
<dbReference type="PANTHER" id="PTHR43798">
    <property type="entry name" value="MONOACYLGLYCEROL LIPASE"/>
    <property type="match status" value="1"/>
</dbReference>
<dbReference type="InterPro" id="IPR000073">
    <property type="entry name" value="AB_hydrolase_1"/>
</dbReference>
<dbReference type="AlphaFoldDB" id="A0A4P9CAA1"/>
<evidence type="ECO:0000256" key="1">
    <source>
        <dbReference type="ARBA" id="ARBA00010088"/>
    </source>
</evidence>
<dbReference type="PANTHER" id="PTHR43798:SF33">
    <property type="entry name" value="HYDROLASE, PUTATIVE (AFU_ORTHOLOGUE AFUA_2G14860)-RELATED"/>
    <property type="match status" value="1"/>
</dbReference>
<dbReference type="InterPro" id="IPR002410">
    <property type="entry name" value="Peptidase_S33"/>
</dbReference>
<proteinExistence type="inferred from homology"/>
<reference evidence="4 5" key="1">
    <citation type="submission" date="2018-05" db="EMBL/GenBank/DDBJ databases">
        <title>Genome comparison of Eubacterium sp.</title>
        <authorList>
            <person name="Feng Y."/>
            <person name="Sanchez-Andrea I."/>
            <person name="Stams A.J.M."/>
            <person name="De Vos W.M."/>
        </authorList>
    </citation>
    <scope>NUCLEOTIDE SEQUENCE [LARGE SCALE GENOMIC DNA]</scope>
    <source>
        <strain evidence="4 5">YI</strain>
    </source>
</reference>
<dbReference type="GO" id="GO:0006508">
    <property type="term" value="P:proteolysis"/>
    <property type="evidence" value="ECO:0007669"/>
    <property type="project" value="InterPro"/>
</dbReference>
<dbReference type="GO" id="GO:0004177">
    <property type="term" value="F:aminopeptidase activity"/>
    <property type="evidence" value="ECO:0007669"/>
    <property type="project" value="UniProtKB-EC"/>
</dbReference>